<dbReference type="InterPro" id="IPR036397">
    <property type="entry name" value="RNaseH_sf"/>
</dbReference>
<proteinExistence type="predicted"/>
<dbReference type="GO" id="GO:0003676">
    <property type="term" value="F:nucleic acid binding"/>
    <property type="evidence" value="ECO:0007669"/>
    <property type="project" value="InterPro"/>
</dbReference>
<dbReference type="OrthoDB" id="3863715at2759"/>
<dbReference type="Gene3D" id="3.30.420.10">
    <property type="entry name" value="Ribonuclease H-like superfamily/Ribonuclease H"/>
    <property type="match status" value="1"/>
</dbReference>
<protein>
    <submittedName>
        <fullName evidence="1">Transposon Ty3-I Gag-Pol polyprotein</fullName>
    </submittedName>
</protein>
<organism evidence="1 2">
    <name type="scientific">Trichonephila inaurata madagascariensis</name>
    <dbReference type="NCBI Taxonomy" id="2747483"/>
    <lineage>
        <taxon>Eukaryota</taxon>
        <taxon>Metazoa</taxon>
        <taxon>Ecdysozoa</taxon>
        <taxon>Arthropoda</taxon>
        <taxon>Chelicerata</taxon>
        <taxon>Arachnida</taxon>
        <taxon>Araneae</taxon>
        <taxon>Araneomorphae</taxon>
        <taxon>Entelegynae</taxon>
        <taxon>Araneoidea</taxon>
        <taxon>Nephilidae</taxon>
        <taxon>Trichonephila</taxon>
        <taxon>Trichonephila inaurata</taxon>
    </lineage>
</organism>
<dbReference type="Proteomes" id="UP000886998">
    <property type="component" value="Unassembled WGS sequence"/>
</dbReference>
<comment type="caution">
    <text evidence="1">The sequence shown here is derived from an EMBL/GenBank/DDBJ whole genome shotgun (WGS) entry which is preliminary data.</text>
</comment>
<evidence type="ECO:0000313" key="1">
    <source>
        <dbReference type="EMBL" id="GFY54368.1"/>
    </source>
</evidence>
<gene>
    <name evidence="1" type="ORF">TNIN_339241</name>
</gene>
<name>A0A8X6XI85_9ARAC</name>
<dbReference type="AlphaFoldDB" id="A0A8X6XI85"/>
<dbReference type="EMBL" id="BMAV01009841">
    <property type="protein sequence ID" value="GFY54368.1"/>
    <property type="molecule type" value="Genomic_DNA"/>
</dbReference>
<sequence>MAVLSKCSADNPEKWYSYVFHLQEILNSTFQRSIKMTPFDLLFSTKMKSCQDIKITQLLNNEFTVQFQQQRDALHQDAKKQIY</sequence>
<accession>A0A8X6XI85</accession>
<keyword evidence="2" id="KW-1185">Reference proteome</keyword>
<reference evidence="1" key="1">
    <citation type="submission" date="2020-08" db="EMBL/GenBank/DDBJ databases">
        <title>Multicomponent nature underlies the extraordinary mechanical properties of spider dragline silk.</title>
        <authorList>
            <person name="Kono N."/>
            <person name="Nakamura H."/>
            <person name="Mori M."/>
            <person name="Yoshida Y."/>
            <person name="Ohtoshi R."/>
            <person name="Malay A.D."/>
            <person name="Moran D.A.P."/>
            <person name="Tomita M."/>
            <person name="Numata K."/>
            <person name="Arakawa K."/>
        </authorList>
    </citation>
    <scope>NUCLEOTIDE SEQUENCE</scope>
</reference>
<evidence type="ECO:0000313" key="2">
    <source>
        <dbReference type="Proteomes" id="UP000886998"/>
    </source>
</evidence>